<dbReference type="Proteomes" id="UP000250235">
    <property type="component" value="Unassembled WGS sequence"/>
</dbReference>
<dbReference type="EMBL" id="KQ994568">
    <property type="protein sequence ID" value="KZV47845.1"/>
    <property type="molecule type" value="Genomic_DNA"/>
</dbReference>
<reference evidence="1 2" key="1">
    <citation type="journal article" date="2015" name="Proc. Natl. Acad. Sci. U.S.A.">
        <title>The resurrection genome of Boea hygrometrica: A blueprint for survival of dehydration.</title>
        <authorList>
            <person name="Xiao L."/>
            <person name="Yang G."/>
            <person name="Zhang L."/>
            <person name="Yang X."/>
            <person name="Zhao S."/>
            <person name="Ji Z."/>
            <person name="Zhou Q."/>
            <person name="Hu M."/>
            <person name="Wang Y."/>
            <person name="Chen M."/>
            <person name="Xu Y."/>
            <person name="Jin H."/>
            <person name="Xiao X."/>
            <person name="Hu G."/>
            <person name="Bao F."/>
            <person name="Hu Y."/>
            <person name="Wan P."/>
            <person name="Li L."/>
            <person name="Deng X."/>
            <person name="Kuang T."/>
            <person name="Xiang C."/>
            <person name="Zhu J.K."/>
            <person name="Oliver M.J."/>
            <person name="He Y."/>
        </authorList>
    </citation>
    <scope>NUCLEOTIDE SEQUENCE [LARGE SCALE GENOMIC DNA]</scope>
    <source>
        <strain evidence="2">cv. XS01</strain>
    </source>
</reference>
<organism evidence="1 2">
    <name type="scientific">Dorcoceras hygrometricum</name>
    <dbReference type="NCBI Taxonomy" id="472368"/>
    <lineage>
        <taxon>Eukaryota</taxon>
        <taxon>Viridiplantae</taxon>
        <taxon>Streptophyta</taxon>
        <taxon>Embryophyta</taxon>
        <taxon>Tracheophyta</taxon>
        <taxon>Spermatophyta</taxon>
        <taxon>Magnoliopsida</taxon>
        <taxon>eudicotyledons</taxon>
        <taxon>Gunneridae</taxon>
        <taxon>Pentapetalae</taxon>
        <taxon>asterids</taxon>
        <taxon>lamiids</taxon>
        <taxon>Lamiales</taxon>
        <taxon>Gesneriaceae</taxon>
        <taxon>Didymocarpoideae</taxon>
        <taxon>Trichosporeae</taxon>
        <taxon>Loxocarpinae</taxon>
        <taxon>Dorcoceras</taxon>
    </lineage>
</organism>
<evidence type="ECO:0000313" key="1">
    <source>
        <dbReference type="EMBL" id="KZV47845.1"/>
    </source>
</evidence>
<sequence>MSLFDLQDVCIVIGSLATLDLPMIVDLIVIYGLKGPYCTLTTIDWFLQALSVIPRGSWGDVARRFTMIRWASHTAGRGGNAAGGAPGGEHAEPLGSLALNGSGDDPVDEYIPSDVGIRVVVLVGYLPAAWSSEVALRVCDDKLARSWLDRDLTCGRTVSHAVGGLPDSGASFVRCGARLGQWLVLWDRLDLGVVQPAGLRPWWPEQGGRCVFMAAGRDGVEVNIAWE</sequence>
<protein>
    <submittedName>
        <fullName evidence="1">Mediator of RNA polymerase II transcription subunit 23</fullName>
    </submittedName>
</protein>
<name>A0A2Z7CNA7_9LAMI</name>
<accession>A0A2Z7CNA7</accession>
<proteinExistence type="predicted"/>
<gene>
    <name evidence="1" type="ORF">F511_31669</name>
</gene>
<evidence type="ECO:0000313" key="2">
    <source>
        <dbReference type="Proteomes" id="UP000250235"/>
    </source>
</evidence>
<dbReference type="AlphaFoldDB" id="A0A2Z7CNA7"/>
<keyword evidence="2" id="KW-1185">Reference proteome</keyword>